<feature type="region of interest" description="Disordered" evidence="4">
    <location>
        <begin position="17"/>
        <end position="45"/>
    </location>
</feature>
<protein>
    <submittedName>
        <fullName evidence="7">Active regulator of SIRT1</fullName>
    </submittedName>
</protein>
<dbReference type="Proteomes" id="UP000887566">
    <property type="component" value="Unplaced"/>
</dbReference>
<proteinExistence type="predicted"/>
<dbReference type="SMART" id="SM00184">
    <property type="entry name" value="RING"/>
    <property type="match status" value="1"/>
</dbReference>
<feature type="compositionally biased region" description="Low complexity" evidence="4">
    <location>
        <begin position="468"/>
        <end position="480"/>
    </location>
</feature>
<feature type="domain" description="RING-type" evidence="5">
    <location>
        <begin position="167"/>
        <end position="214"/>
    </location>
</feature>
<keyword evidence="1 3" id="KW-0479">Metal-binding</keyword>
<dbReference type="Pfam" id="PF13639">
    <property type="entry name" value="zf-RING_2"/>
    <property type="match status" value="1"/>
</dbReference>
<dbReference type="InterPro" id="IPR047126">
    <property type="entry name" value="RNF141-like"/>
</dbReference>
<dbReference type="InterPro" id="IPR013083">
    <property type="entry name" value="Znf_RING/FYVE/PHD"/>
</dbReference>
<dbReference type="AlphaFoldDB" id="A0A914VYQ8"/>
<feature type="compositionally biased region" description="Basic residues" evidence="4">
    <location>
        <begin position="27"/>
        <end position="36"/>
    </location>
</feature>
<keyword evidence="1 3" id="KW-0863">Zinc-finger</keyword>
<evidence type="ECO:0000313" key="7">
    <source>
        <dbReference type="WBParaSite" id="PSAMB.scaffold2785size21309.g19134.t1"/>
    </source>
</evidence>
<evidence type="ECO:0000256" key="2">
    <source>
        <dbReference type="ARBA" id="ARBA00022833"/>
    </source>
</evidence>
<evidence type="ECO:0000256" key="3">
    <source>
        <dbReference type="PROSITE-ProRule" id="PRU00175"/>
    </source>
</evidence>
<dbReference type="InterPro" id="IPR001841">
    <property type="entry name" value="Znf_RING"/>
</dbReference>
<sequence length="506" mass="54236">MSATLLHKSLDLLSSVDGIASSSNQKQSKRARKKKKVQEQQDKDAGIAMQRSVFLPEKKAKVKSAVEECQSRPKTDHLKRNVRYMKFLEEKQLNEKVMRKLVSIHQLPYKRQKRALDMARHGAAEKVALKRKLKRKKKDEPIFSDKDFENWAKGHRDTGGMDLQQVCPVCSSRLFPRTRVGRATDPFALIPCGHLFHRECADRLIRRSGNCPTCGARAENGRRLYFADDVKPVNDYYASRRKETRDERREQPCEDEVPWYRRHTRRLLTGGAIIGALAAGLMSTASRRRREDEYAALAHEQQQQQQMSSNFGKNVPKDGKHGQLAGVKLIEDGAQAVTASSSHPKNVVQNANRTIVKGAALPAGGGGGHAPVSHPGNRINGFGTVYATGNGIARSGGNTAVKSPSAGLSAATSQGQFANKVSSGGGGASEAGKRASNGVGGGSKSVGAVGSGYGGSRNGGKALGGSKSGNKSGISSGGNKEYNTGSKSGGSGGRTAAFNSGGKTRK</sequence>
<dbReference type="PROSITE" id="PS50089">
    <property type="entry name" value="ZF_RING_2"/>
    <property type="match status" value="1"/>
</dbReference>
<dbReference type="SUPFAM" id="SSF57850">
    <property type="entry name" value="RING/U-box"/>
    <property type="match status" value="1"/>
</dbReference>
<evidence type="ECO:0000259" key="5">
    <source>
        <dbReference type="PROSITE" id="PS50089"/>
    </source>
</evidence>
<organism evidence="6 7">
    <name type="scientific">Plectus sambesii</name>
    <dbReference type="NCBI Taxonomy" id="2011161"/>
    <lineage>
        <taxon>Eukaryota</taxon>
        <taxon>Metazoa</taxon>
        <taxon>Ecdysozoa</taxon>
        <taxon>Nematoda</taxon>
        <taxon>Chromadorea</taxon>
        <taxon>Plectida</taxon>
        <taxon>Plectina</taxon>
        <taxon>Plectoidea</taxon>
        <taxon>Plectidae</taxon>
        <taxon>Plectus</taxon>
    </lineage>
</organism>
<dbReference type="WBParaSite" id="PSAMB.scaffold2785size21309.g19134.t1">
    <property type="protein sequence ID" value="PSAMB.scaffold2785size21309.g19134.t1"/>
    <property type="gene ID" value="PSAMB.scaffold2785size21309.g19134"/>
</dbReference>
<feature type="region of interest" description="Disordered" evidence="4">
    <location>
        <begin position="419"/>
        <end position="506"/>
    </location>
</feature>
<keyword evidence="6" id="KW-1185">Reference proteome</keyword>
<evidence type="ECO:0000256" key="1">
    <source>
        <dbReference type="ARBA" id="ARBA00022771"/>
    </source>
</evidence>
<dbReference type="PANTHER" id="PTHR12109">
    <property type="entry name" value="RING FINGER PROTEIN 141-RELATED"/>
    <property type="match status" value="1"/>
</dbReference>
<feature type="compositionally biased region" description="Polar residues" evidence="4">
    <location>
        <begin position="497"/>
        <end position="506"/>
    </location>
</feature>
<name>A0A914VYQ8_9BILA</name>
<evidence type="ECO:0000256" key="4">
    <source>
        <dbReference type="SAM" id="MobiDB-lite"/>
    </source>
</evidence>
<keyword evidence="2" id="KW-0862">Zinc</keyword>
<reference evidence="7" key="1">
    <citation type="submission" date="2022-11" db="UniProtKB">
        <authorList>
            <consortium name="WormBaseParasite"/>
        </authorList>
    </citation>
    <scope>IDENTIFICATION</scope>
</reference>
<accession>A0A914VYQ8</accession>
<dbReference type="GO" id="GO:0008270">
    <property type="term" value="F:zinc ion binding"/>
    <property type="evidence" value="ECO:0007669"/>
    <property type="project" value="UniProtKB-KW"/>
</dbReference>
<dbReference type="Gene3D" id="3.30.40.10">
    <property type="entry name" value="Zinc/RING finger domain, C3HC4 (zinc finger)"/>
    <property type="match status" value="1"/>
</dbReference>
<evidence type="ECO:0000313" key="6">
    <source>
        <dbReference type="Proteomes" id="UP000887566"/>
    </source>
</evidence>
<feature type="compositionally biased region" description="Gly residues" evidence="4">
    <location>
        <begin position="438"/>
        <end position="467"/>
    </location>
</feature>